<evidence type="ECO:0000256" key="5">
    <source>
        <dbReference type="ARBA" id="ARBA00022989"/>
    </source>
</evidence>
<evidence type="ECO:0000259" key="8">
    <source>
        <dbReference type="PROSITE" id="PS50928"/>
    </source>
</evidence>
<dbReference type="Pfam" id="PF12911">
    <property type="entry name" value="OppC_N"/>
    <property type="match status" value="1"/>
</dbReference>
<keyword evidence="10" id="KW-1185">Reference proteome</keyword>
<dbReference type="InterPro" id="IPR000515">
    <property type="entry name" value="MetI-like"/>
</dbReference>
<dbReference type="InterPro" id="IPR025966">
    <property type="entry name" value="OppC_N"/>
</dbReference>
<dbReference type="Pfam" id="PF00528">
    <property type="entry name" value="BPD_transp_1"/>
    <property type="match status" value="1"/>
</dbReference>
<keyword evidence="5 7" id="KW-1133">Transmembrane helix</keyword>
<dbReference type="InterPro" id="IPR035906">
    <property type="entry name" value="MetI-like_sf"/>
</dbReference>
<dbReference type="PANTHER" id="PTHR43386:SF26">
    <property type="entry name" value="ABC TRANSPORTER PERMEASE PROTEIN"/>
    <property type="match status" value="1"/>
</dbReference>
<proteinExistence type="inferred from homology"/>
<dbReference type="GO" id="GO:0055085">
    <property type="term" value="P:transmembrane transport"/>
    <property type="evidence" value="ECO:0007669"/>
    <property type="project" value="InterPro"/>
</dbReference>
<dbReference type="PROSITE" id="PS50928">
    <property type="entry name" value="ABC_TM1"/>
    <property type="match status" value="1"/>
</dbReference>
<comment type="subcellular location">
    <subcellularLocation>
        <location evidence="1 7">Cell membrane</location>
        <topology evidence="1 7">Multi-pass membrane protein</topology>
    </subcellularLocation>
</comment>
<accession>A0A1G5NW54</accession>
<dbReference type="CDD" id="cd06261">
    <property type="entry name" value="TM_PBP2"/>
    <property type="match status" value="1"/>
</dbReference>
<dbReference type="Gene3D" id="1.10.3720.10">
    <property type="entry name" value="MetI-like"/>
    <property type="match status" value="1"/>
</dbReference>
<keyword evidence="4 7" id="KW-0812">Transmembrane</keyword>
<feature type="transmembrane region" description="Helical" evidence="7">
    <location>
        <begin position="43"/>
        <end position="64"/>
    </location>
</feature>
<organism evidence="9 10">
    <name type="scientific">Afifella marina DSM 2698</name>
    <dbReference type="NCBI Taxonomy" id="1120955"/>
    <lineage>
        <taxon>Bacteria</taxon>
        <taxon>Pseudomonadati</taxon>
        <taxon>Pseudomonadota</taxon>
        <taxon>Alphaproteobacteria</taxon>
        <taxon>Hyphomicrobiales</taxon>
        <taxon>Afifellaceae</taxon>
        <taxon>Afifella</taxon>
    </lineage>
</organism>
<evidence type="ECO:0000256" key="2">
    <source>
        <dbReference type="ARBA" id="ARBA00022448"/>
    </source>
</evidence>
<comment type="similarity">
    <text evidence="7">Belongs to the binding-protein-dependent transport system permease family.</text>
</comment>
<evidence type="ECO:0000256" key="7">
    <source>
        <dbReference type="RuleBase" id="RU363032"/>
    </source>
</evidence>
<feature type="transmembrane region" description="Helical" evidence="7">
    <location>
        <begin position="116"/>
        <end position="140"/>
    </location>
</feature>
<evidence type="ECO:0000313" key="9">
    <source>
        <dbReference type="EMBL" id="SCZ40950.1"/>
    </source>
</evidence>
<gene>
    <name evidence="9" type="ORF">SAMN03080610_02683</name>
</gene>
<dbReference type="AlphaFoldDB" id="A0A1G5NW54"/>
<keyword evidence="6 7" id="KW-0472">Membrane</keyword>
<feature type="transmembrane region" description="Helical" evidence="7">
    <location>
        <begin position="225"/>
        <end position="242"/>
    </location>
</feature>
<feature type="transmembrane region" description="Helical" evidence="7">
    <location>
        <begin position="161"/>
        <end position="185"/>
    </location>
</feature>
<dbReference type="PANTHER" id="PTHR43386">
    <property type="entry name" value="OLIGOPEPTIDE TRANSPORT SYSTEM PERMEASE PROTEIN APPC"/>
    <property type="match status" value="1"/>
</dbReference>
<sequence>MPNGDAMDPQLVDHIENAVSETQTLTSERGRNQLREFFRSPGAVLGLLTLCVIIIVAILAPYIAPQNPYDLSQLDILDSRLSPGSESFSGVPYVLGTDAQGRDILSGILYGLRASLMVGVLSAFAAAIIGTSAGLSAAYIGGRVESFMMRIVDLQLSFPTILMALMMLAVLGKGLVNVILALIIAEWAVYARTVRATALVEREKEYIEAARCLRLPGWRILFRHLLPNCLAPVIVISTMQVARAISLEATLSFLGLGASVTEPSLGMLISNGYQYLLSGLYWISFYPGIALLVTIVAINLVGDRLRDVLNPRNV</sequence>
<dbReference type="SUPFAM" id="SSF161098">
    <property type="entry name" value="MetI-like"/>
    <property type="match status" value="1"/>
</dbReference>
<feature type="domain" description="ABC transmembrane type-1" evidence="8">
    <location>
        <begin position="112"/>
        <end position="302"/>
    </location>
</feature>
<feature type="transmembrane region" description="Helical" evidence="7">
    <location>
        <begin position="281"/>
        <end position="302"/>
    </location>
</feature>
<dbReference type="EMBL" id="FMVW01000006">
    <property type="protein sequence ID" value="SCZ40950.1"/>
    <property type="molecule type" value="Genomic_DNA"/>
</dbReference>
<protein>
    <submittedName>
        <fullName evidence="9">Peptide/nickel transport system permease protein</fullName>
    </submittedName>
</protein>
<evidence type="ECO:0000313" key="10">
    <source>
        <dbReference type="Proteomes" id="UP000199347"/>
    </source>
</evidence>
<evidence type="ECO:0000256" key="1">
    <source>
        <dbReference type="ARBA" id="ARBA00004651"/>
    </source>
</evidence>
<reference evidence="10" key="1">
    <citation type="submission" date="2016-10" db="EMBL/GenBank/DDBJ databases">
        <authorList>
            <person name="Varghese N."/>
            <person name="Submissions S."/>
        </authorList>
    </citation>
    <scope>NUCLEOTIDE SEQUENCE [LARGE SCALE GENOMIC DNA]</scope>
    <source>
        <strain evidence="10">DSM 2698</strain>
    </source>
</reference>
<evidence type="ECO:0000256" key="3">
    <source>
        <dbReference type="ARBA" id="ARBA00022475"/>
    </source>
</evidence>
<dbReference type="Proteomes" id="UP000199347">
    <property type="component" value="Unassembled WGS sequence"/>
</dbReference>
<dbReference type="GO" id="GO:0005886">
    <property type="term" value="C:plasma membrane"/>
    <property type="evidence" value="ECO:0007669"/>
    <property type="project" value="UniProtKB-SubCell"/>
</dbReference>
<evidence type="ECO:0000256" key="6">
    <source>
        <dbReference type="ARBA" id="ARBA00023136"/>
    </source>
</evidence>
<name>A0A1G5NW54_AFIMA</name>
<keyword evidence="2 7" id="KW-0813">Transport</keyword>
<dbReference type="InterPro" id="IPR050366">
    <property type="entry name" value="BP-dependent_transpt_permease"/>
</dbReference>
<evidence type="ECO:0000256" key="4">
    <source>
        <dbReference type="ARBA" id="ARBA00022692"/>
    </source>
</evidence>
<dbReference type="STRING" id="1120955.SAMN03080610_02683"/>
<keyword evidence="3" id="KW-1003">Cell membrane</keyword>